<proteinExistence type="predicted"/>
<dbReference type="AlphaFoldDB" id="A0A2M6W2F6"/>
<reference evidence="2" key="1">
    <citation type="submission" date="2017-09" db="EMBL/GenBank/DDBJ databases">
        <title>Depth-based differentiation of microbial function through sediment-hosted aquifers and enrichment of novel symbionts in the deep terrestrial subsurface.</title>
        <authorList>
            <person name="Probst A.J."/>
            <person name="Ladd B."/>
            <person name="Jarett J.K."/>
            <person name="Geller-Mcgrath D.E."/>
            <person name="Sieber C.M.K."/>
            <person name="Emerson J.B."/>
            <person name="Anantharaman K."/>
            <person name="Thomas B.C."/>
            <person name="Malmstrom R."/>
            <person name="Stieglmeier M."/>
            <person name="Klingl A."/>
            <person name="Woyke T."/>
            <person name="Ryan C.M."/>
            <person name="Banfield J.F."/>
        </authorList>
    </citation>
    <scope>NUCLEOTIDE SEQUENCE [LARGE SCALE GENOMIC DNA]</scope>
</reference>
<protein>
    <submittedName>
        <fullName evidence="1">Uncharacterized protein</fullName>
    </submittedName>
</protein>
<sequence length="104" mass="11368">MRILTLGGNVATLLGVAIPGITLTPNWTAGVEFDAILVFGEVNRALRARIVAARPSIFIEVLTQYEFETCTIPHPLTEGISPTVYVRVVANDLGQALSLHRHRF</sequence>
<organism evidence="1 2">
    <name type="scientific">Candidatus Magasanikbacteria bacterium CG10_big_fil_rev_8_21_14_0_10_43_6</name>
    <dbReference type="NCBI Taxonomy" id="1974650"/>
    <lineage>
        <taxon>Bacteria</taxon>
        <taxon>Candidatus Magasanikiibacteriota</taxon>
    </lineage>
</organism>
<evidence type="ECO:0000313" key="1">
    <source>
        <dbReference type="EMBL" id="PIT86915.1"/>
    </source>
</evidence>
<evidence type="ECO:0000313" key="2">
    <source>
        <dbReference type="Proteomes" id="UP000229362"/>
    </source>
</evidence>
<comment type="caution">
    <text evidence="1">The sequence shown here is derived from an EMBL/GenBank/DDBJ whole genome shotgun (WGS) entry which is preliminary data.</text>
</comment>
<gene>
    <name evidence="1" type="ORF">COU33_00525</name>
</gene>
<accession>A0A2M6W2F6</accession>
<name>A0A2M6W2F6_9BACT</name>
<dbReference type="EMBL" id="PFBZ01000020">
    <property type="protein sequence ID" value="PIT86915.1"/>
    <property type="molecule type" value="Genomic_DNA"/>
</dbReference>
<dbReference type="Proteomes" id="UP000229362">
    <property type="component" value="Unassembled WGS sequence"/>
</dbReference>